<organism evidence="1 2">
    <name type="scientific">Spiroplasma chrysopicola DF-1</name>
    <dbReference type="NCBI Taxonomy" id="1276227"/>
    <lineage>
        <taxon>Bacteria</taxon>
        <taxon>Bacillati</taxon>
        <taxon>Mycoplasmatota</taxon>
        <taxon>Mollicutes</taxon>
        <taxon>Entomoplasmatales</taxon>
        <taxon>Spiroplasmataceae</taxon>
        <taxon>Spiroplasma</taxon>
    </lineage>
</organism>
<dbReference type="OrthoDB" id="9774673at2"/>
<evidence type="ECO:0000313" key="1">
    <source>
        <dbReference type="EMBL" id="AGM25508.1"/>
    </source>
</evidence>
<dbReference type="AlphaFoldDB" id="R4U4L3"/>
<dbReference type="PATRIC" id="fig|1276227.3.peg.940"/>
<gene>
    <name evidence="1" type="ORF">SCHRY_v1c09350</name>
</gene>
<dbReference type="GO" id="GO:0016740">
    <property type="term" value="F:transferase activity"/>
    <property type="evidence" value="ECO:0007669"/>
    <property type="project" value="UniProtKB-KW"/>
</dbReference>
<dbReference type="eggNOG" id="ENOG502ZB64">
    <property type="taxonomic scope" value="Bacteria"/>
</dbReference>
<keyword evidence="2" id="KW-1185">Reference proteome</keyword>
<dbReference type="EMBL" id="CP005077">
    <property type="protein sequence ID" value="AGM25508.1"/>
    <property type="molecule type" value="Genomic_DNA"/>
</dbReference>
<dbReference type="KEGG" id="scr:SCHRY_v1c09350"/>
<keyword evidence="1" id="KW-0808">Transferase</keyword>
<dbReference type="HOGENOM" id="CLU_107999_0_0_14"/>
<accession>R4U4L3</accession>
<dbReference type="RefSeq" id="WP_016339329.1">
    <property type="nucleotide sequence ID" value="NC_021280.1"/>
</dbReference>
<proteinExistence type="predicted"/>
<sequence>MKQLRLFEELYDVKTTDEWYTFPKTIEALNIYLPQNSNILCPFSWKESNFVKVLSKYHNVVYSHLSKGTILKNFYSYTKNDLKNIDFIIDNPPFSTRNEVFMKLYELNIPFAMLVPLVTITKKCVRDRIEDLSILFFKKRQIFFNQDGKVQGSPYDTVFICYGNVLPKQITMSEYQGTGEN</sequence>
<dbReference type="STRING" id="1276227.SCHRY_v1c09350"/>
<dbReference type="Proteomes" id="UP000013964">
    <property type="component" value="Chromosome"/>
</dbReference>
<reference evidence="1 2" key="1">
    <citation type="journal article" date="2013" name="Genome Biol. Evol.">
        <title>Complete genomes of two dipteran-associated spiroplasmas provided insights into the origin, dynamics, and impacts of viral invasion in spiroplasma.</title>
        <authorList>
            <person name="Ku C."/>
            <person name="Lo W.S."/>
            <person name="Chen L.L."/>
            <person name="Kuo C.H."/>
        </authorList>
    </citation>
    <scope>NUCLEOTIDE SEQUENCE [LARGE SCALE GENOMIC DNA]</scope>
    <source>
        <strain evidence="1 2">DF-1</strain>
    </source>
</reference>
<name>R4U4L3_9MOLU</name>
<evidence type="ECO:0000313" key="2">
    <source>
        <dbReference type="Proteomes" id="UP000013964"/>
    </source>
</evidence>
<protein>
    <submittedName>
        <fullName evidence="1">Putative sugar-phospahte nucleotidyltransferase</fullName>
    </submittedName>
</protein>